<evidence type="ECO:0000313" key="3">
    <source>
        <dbReference type="Proteomes" id="UP001165667"/>
    </source>
</evidence>
<comment type="caution">
    <text evidence="2">The sequence shown here is derived from an EMBL/GenBank/DDBJ whole genome shotgun (WGS) entry which is preliminary data.</text>
</comment>
<keyword evidence="1" id="KW-0812">Transmembrane</keyword>
<reference evidence="2" key="1">
    <citation type="submission" date="2022-05" db="EMBL/GenBank/DDBJ databases">
        <authorList>
            <person name="Pankratov T."/>
        </authorList>
    </citation>
    <scope>NUCLEOTIDE SEQUENCE</scope>
    <source>
        <strain evidence="2">BP6-180914</strain>
    </source>
</reference>
<dbReference type="Proteomes" id="UP001165667">
    <property type="component" value="Unassembled WGS sequence"/>
</dbReference>
<gene>
    <name evidence="2" type="ORF">M8523_21865</name>
</gene>
<organism evidence="2 3">
    <name type="scientific">Lichenifustis flavocetrariae</name>
    <dbReference type="NCBI Taxonomy" id="2949735"/>
    <lineage>
        <taxon>Bacteria</taxon>
        <taxon>Pseudomonadati</taxon>
        <taxon>Pseudomonadota</taxon>
        <taxon>Alphaproteobacteria</taxon>
        <taxon>Hyphomicrobiales</taxon>
        <taxon>Lichenihabitantaceae</taxon>
        <taxon>Lichenifustis</taxon>
    </lineage>
</organism>
<sequence length="199" mass="22391">MASGDAKSPSFAHYLLRGEEVVWWGRPRQGLLLTPRDALLIPFSLLWGGFAIFWETMVLRTEAPGFMALWGLPFVLVGLFLIFGRFFLDSWLRARIYYAVTKQRILIARSGPWPSFKALHLDRLPEVTLNEERAGRGTIRFGSSTRGWNSWNGRAGAGEWIAALDSRPQFLSIADAKRVFGIIQHLTAGASLSETLDPR</sequence>
<accession>A0AA42CLQ2</accession>
<proteinExistence type="predicted"/>
<evidence type="ECO:0000256" key="1">
    <source>
        <dbReference type="SAM" id="Phobius"/>
    </source>
</evidence>
<protein>
    <submittedName>
        <fullName evidence="2">PH domain-containing protein</fullName>
    </submittedName>
</protein>
<dbReference type="AlphaFoldDB" id="A0AA42CLQ2"/>
<evidence type="ECO:0000313" key="2">
    <source>
        <dbReference type="EMBL" id="MCW6510666.1"/>
    </source>
</evidence>
<feature type="transmembrane region" description="Helical" evidence="1">
    <location>
        <begin position="38"/>
        <end position="54"/>
    </location>
</feature>
<keyword evidence="3" id="KW-1185">Reference proteome</keyword>
<name>A0AA42CLQ2_9HYPH</name>
<dbReference type="EMBL" id="JAMOIM010000017">
    <property type="protein sequence ID" value="MCW6510666.1"/>
    <property type="molecule type" value="Genomic_DNA"/>
</dbReference>
<dbReference type="RefSeq" id="WP_282587043.1">
    <property type="nucleotide sequence ID" value="NZ_JAMOIM010000017.1"/>
</dbReference>
<feature type="transmembrane region" description="Helical" evidence="1">
    <location>
        <begin position="66"/>
        <end position="88"/>
    </location>
</feature>
<keyword evidence="1" id="KW-0472">Membrane</keyword>
<keyword evidence="1" id="KW-1133">Transmembrane helix</keyword>